<accession>A0ABD0MZ39</accession>
<name>A0ABD0MZ39_CIRMR</name>
<keyword evidence="3" id="KW-1185">Reference proteome</keyword>
<evidence type="ECO:0000313" key="2">
    <source>
        <dbReference type="EMBL" id="KAL0153841.1"/>
    </source>
</evidence>
<protein>
    <submittedName>
        <fullName evidence="2">Uncharacterized protein</fullName>
    </submittedName>
</protein>
<organism evidence="2 3">
    <name type="scientific">Cirrhinus mrigala</name>
    <name type="common">Mrigala</name>
    <dbReference type="NCBI Taxonomy" id="683832"/>
    <lineage>
        <taxon>Eukaryota</taxon>
        <taxon>Metazoa</taxon>
        <taxon>Chordata</taxon>
        <taxon>Craniata</taxon>
        <taxon>Vertebrata</taxon>
        <taxon>Euteleostomi</taxon>
        <taxon>Actinopterygii</taxon>
        <taxon>Neopterygii</taxon>
        <taxon>Teleostei</taxon>
        <taxon>Ostariophysi</taxon>
        <taxon>Cypriniformes</taxon>
        <taxon>Cyprinidae</taxon>
        <taxon>Labeoninae</taxon>
        <taxon>Labeonini</taxon>
        <taxon>Cirrhinus</taxon>
    </lineage>
</organism>
<gene>
    <name evidence="2" type="ORF">M9458_050852</name>
</gene>
<feature type="region of interest" description="Disordered" evidence="1">
    <location>
        <begin position="59"/>
        <end position="83"/>
    </location>
</feature>
<dbReference type="EMBL" id="JAMKFB020000070">
    <property type="protein sequence ID" value="KAL0153841.1"/>
    <property type="molecule type" value="Genomic_DNA"/>
</dbReference>
<evidence type="ECO:0000256" key="1">
    <source>
        <dbReference type="SAM" id="MobiDB-lite"/>
    </source>
</evidence>
<sequence>MPAAPRPAHAIPESVHKMTDPLISSQVRAALTVPSQVTAVVPEPSQVKPQLVFTSQVKSRQTSLSRVKSSPARVPGQDGRHARVLSRHGSRQNFPRGFFGGGHSTQAPADAVFGPRMKKLTAIAILSVWAAHCTPEASSDLPEPCHVSPDPLEPRHVMTASVMAVTILSVWAAHYASEASSVHESAPVPPEMAALAAEYTLSCIEV</sequence>
<reference evidence="2 3" key="1">
    <citation type="submission" date="2024-05" db="EMBL/GenBank/DDBJ databases">
        <title>Genome sequencing and assembly of Indian major carp, Cirrhinus mrigala (Hamilton, 1822).</title>
        <authorList>
            <person name="Mohindra V."/>
            <person name="Chowdhury L.M."/>
            <person name="Lal K."/>
            <person name="Jena J.K."/>
        </authorList>
    </citation>
    <scope>NUCLEOTIDE SEQUENCE [LARGE SCALE GENOMIC DNA]</scope>
    <source>
        <strain evidence="2">CM1030</strain>
        <tissue evidence="2">Blood</tissue>
    </source>
</reference>
<dbReference type="AlphaFoldDB" id="A0ABD0MZ39"/>
<proteinExistence type="predicted"/>
<feature type="compositionally biased region" description="Polar residues" evidence="1">
    <location>
        <begin position="59"/>
        <end position="68"/>
    </location>
</feature>
<dbReference type="Proteomes" id="UP001529510">
    <property type="component" value="Unassembled WGS sequence"/>
</dbReference>
<evidence type="ECO:0000313" key="3">
    <source>
        <dbReference type="Proteomes" id="UP001529510"/>
    </source>
</evidence>
<comment type="caution">
    <text evidence="2">The sequence shown here is derived from an EMBL/GenBank/DDBJ whole genome shotgun (WGS) entry which is preliminary data.</text>
</comment>